<dbReference type="GO" id="GO:0045454">
    <property type="term" value="P:cell redox homeostasis"/>
    <property type="evidence" value="ECO:0007669"/>
    <property type="project" value="TreeGrafter"/>
</dbReference>
<evidence type="ECO:0000256" key="4">
    <source>
        <dbReference type="ARBA" id="ARBA00023157"/>
    </source>
</evidence>
<dbReference type="NCBIfam" id="TIGR01068">
    <property type="entry name" value="thioredoxin"/>
    <property type="match status" value="1"/>
</dbReference>
<dbReference type="Gene3D" id="3.40.30.10">
    <property type="entry name" value="Glutaredoxin"/>
    <property type="match status" value="1"/>
</dbReference>
<evidence type="ECO:0000256" key="7">
    <source>
        <dbReference type="PIRNR" id="PIRNR000077"/>
    </source>
</evidence>
<feature type="site" description="Contributes to redox potential value" evidence="8">
    <location>
        <position position="37"/>
    </location>
</feature>
<dbReference type="GO" id="GO:0015035">
    <property type="term" value="F:protein-disulfide reductase activity"/>
    <property type="evidence" value="ECO:0007669"/>
    <property type="project" value="UniProtKB-UniRule"/>
</dbReference>
<name>A0A0C1Y4I7_9CYAN</name>
<evidence type="ECO:0000256" key="9">
    <source>
        <dbReference type="PIRSR" id="PIRSR000077-4"/>
    </source>
</evidence>
<dbReference type="PROSITE" id="PS00194">
    <property type="entry name" value="THIOREDOXIN_1"/>
    <property type="match status" value="1"/>
</dbReference>
<protein>
    <recommendedName>
        <fullName evidence="6 7">Thioredoxin</fullName>
    </recommendedName>
</protein>
<evidence type="ECO:0000256" key="6">
    <source>
        <dbReference type="NCBIfam" id="TIGR01068"/>
    </source>
</evidence>
<dbReference type="PIRSF" id="PIRSF000077">
    <property type="entry name" value="Thioredoxin"/>
    <property type="match status" value="1"/>
</dbReference>
<dbReference type="PANTHER" id="PTHR45663:SF11">
    <property type="entry name" value="GEO12009P1"/>
    <property type="match status" value="1"/>
</dbReference>
<sequence length="110" mass="12097">MAAATKYVTLTDANFETEVLQSNVPVVVDFWAAWCGPCKLMNPIIDSLAEEFDGQAKLAKINIDEYEELASQYHIMGVPTLLFFKDGNLIDRTEGVMAQGAIAEKINGLL</sequence>
<dbReference type="CDD" id="cd02947">
    <property type="entry name" value="TRX_family"/>
    <property type="match status" value="1"/>
</dbReference>
<organism evidence="10">
    <name type="scientific">Lyngbya confervoides BDU141951</name>
    <dbReference type="NCBI Taxonomy" id="1574623"/>
    <lineage>
        <taxon>Bacteria</taxon>
        <taxon>Bacillati</taxon>
        <taxon>Cyanobacteriota</taxon>
        <taxon>Cyanophyceae</taxon>
        <taxon>Oscillatoriophycideae</taxon>
        <taxon>Oscillatoriales</taxon>
        <taxon>Microcoleaceae</taxon>
        <taxon>Lyngbya</taxon>
    </lineage>
</organism>
<dbReference type="FunFam" id="3.40.30.10:FF:000001">
    <property type="entry name" value="Thioredoxin"/>
    <property type="match status" value="1"/>
</dbReference>
<evidence type="ECO:0000256" key="1">
    <source>
        <dbReference type="ARBA" id="ARBA00008987"/>
    </source>
</evidence>
<feature type="active site" description="Nucleophile" evidence="8">
    <location>
        <position position="35"/>
    </location>
</feature>
<reference evidence="10" key="2">
    <citation type="journal article" date="2015" name="Genome Announc.">
        <title>Draft Genome Sequence of Filamentous Marine Cyanobacterium Lyngbya confervoides Strain BDU141951.</title>
        <authorList>
            <person name="Chandrababunaidu M.M."/>
            <person name="Sen D."/>
            <person name="Tripathy S."/>
        </authorList>
    </citation>
    <scope>NUCLEOTIDE SEQUENCE</scope>
    <source>
        <strain evidence="10">BDU141951</strain>
    </source>
</reference>
<gene>
    <name evidence="10" type="primary">trxA</name>
    <name evidence="10" type="ORF">QQ91_014580</name>
</gene>
<feature type="site" description="Contributes to redox potential value" evidence="8">
    <location>
        <position position="36"/>
    </location>
</feature>
<keyword evidence="2" id="KW-0813">Transport</keyword>
<keyword evidence="5 9" id="KW-0676">Redox-active center</keyword>
<feature type="site" description="Deprotonates C-terminal active site Cys" evidence="8">
    <location>
        <position position="29"/>
    </location>
</feature>
<proteinExistence type="inferred from homology"/>
<dbReference type="InterPro" id="IPR005746">
    <property type="entry name" value="Thioredoxin"/>
</dbReference>
<evidence type="ECO:0000256" key="2">
    <source>
        <dbReference type="ARBA" id="ARBA00022448"/>
    </source>
</evidence>
<dbReference type="InterPro" id="IPR017937">
    <property type="entry name" value="Thioredoxin_CS"/>
</dbReference>
<dbReference type="PRINTS" id="PR00421">
    <property type="entry name" value="THIOREDOXIN"/>
</dbReference>
<dbReference type="InterPro" id="IPR013766">
    <property type="entry name" value="Thioredoxin_domain"/>
</dbReference>
<dbReference type="Pfam" id="PF00085">
    <property type="entry name" value="Thioredoxin"/>
    <property type="match status" value="1"/>
</dbReference>
<evidence type="ECO:0000256" key="8">
    <source>
        <dbReference type="PIRSR" id="PIRSR000077-1"/>
    </source>
</evidence>
<comment type="caution">
    <text evidence="10">The sequence shown here is derived from an EMBL/GenBank/DDBJ whole genome shotgun (WGS) entry which is preliminary data.</text>
</comment>
<feature type="active site" description="Nucleophile" evidence="8">
    <location>
        <position position="38"/>
    </location>
</feature>
<keyword evidence="4 9" id="KW-1015">Disulfide bond</keyword>
<evidence type="ECO:0000313" key="10">
    <source>
        <dbReference type="EMBL" id="NEV68337.1"/>
    </source>
</evidence>
<accession>A0A0C1Y4I7</accession>
<dbReference type="EMBL" id="JTHE02000003">
    <property type="protein sequence ID" value="NEV68337.1"/>
    <property type="molecule type" value="Genomic_DNA"/>
</dbReference>
<reference evidence="10" key="1">
    <citation type="submission" date="2014-11" db="EMBL/GenBank/DDBJ databases">
        <authorList>
            <person name="Malar M.C."/>
            <person name="Sen D."/>
            <person name="Tripathy S."/>
        </authorList>
    </citation>
    <scope>NUCLEOTIDE SEQUENCE</scope>
    <source>
        <strain evidence="10">BDU141951</strain>
    </source>
</reference>
<dbReference type="PANTHER" id="PTHR45663">
    <property type="entry name" value="GEO12009P1"/>
    <property type="match status" value="1"/>
</dbReference>
<evidence type="ECO:0000256" key="3">
    <source>
        <dbReference type="ARBA" id="ARBA00022982"/>
    </source>
</evidence>
<reference evidence="10" key="3">
    <citation type="submission" date="2020-02" db="EMBL/GenBank/DDBJ databases">
        <authorList>
            <person name="Sarangi A.N."/>
            <person name="Ghosh S."/>
            <person name="Mukherjee M."/>
            <person name="Tripathy S."/>
        </authorList>
    </citation>
    <scope>NUCLEOTIDE SEQUENCE</scope>
    <source>
        <strain evidence="10">BDU141951</strain>
    </source>
</reference>
<dbReference type="GO" id="GO:0005829">
    <property type="term" value="C:cytosol"/>
    <property type="evidence" value="ECO:0007669"/>
    <property type="project" value="TreeGrafter"/>
</dbReference>
<feature type="disulfide bond" description="Redox-active" evidence="9">
    <location>
        <begin position="35"/>
        <end position="38"/>
    </location>
</feature>
<evidence type="ECO:0000256" key="5">
    <source>
        <dbReference type="ARBA" id="ARBA00023284"/>
    </source>
</evidence>
<comment type="similarity">
    <text evidence="1 7">Belongs to the thioredoxin family.</text>
</comment>
<dbReference type="PROSITE" id="PS51352">
    <property type="entry name" value="THIOREDOXIN_2"/>
    <property type="match status" value="1"/>
</dbReference>
<keyword evidence="3" id="KW-0249">Electron transport</keyword>
<dbReference type="SUPFAM" id="SSF52833">
    <property type="entry name" value="Thioredoxin-like"/>
    <property type="match status" value="1"/>
</dbReference>
<dbReference type="InterPro" id="IPR036249">
    <property type="entry name" value="Thioredoxin-like_sf"/>
</dbReference>
<dbReference type="AlphaFoldDB" id="A0A0C1Y4I7"/>